<dbReference type="Proteomes" id="UP001596527">
    <property type="component" value="Unassembled WGS sequence"/>
</dbReference>
<dbReference type="EMBL" id="JBHTEF010000001">
    <property type="protein sequence ID" value="MFC7579740.1"/>
    <property type="molecule type" value="Genomic_DNA"/>
</dbReference>
<dbReference type="InterPro" id="IPR016181">
    <property type="entry name" value="Acyl_CoA_acyltransferase"/>
</dbReference>
<name>A0ABW2SID3_9ACTO</name>
<keyword evidence="2" id="KW-0808">Transferase</keyword>
<feature type="domain" description="N-acetyltransferase" evidence="1">
    <location>
        <begin position="10"/>
        <end position="175"/>
    </location>
</feature>
<sequence length="187" mass="20775">MPGSVKGLPMRLEDLQLDVPTLGDVPALHAIYGDPRVWTHLPSGRHRDIRQTREMVRGWIDAWARDGLSYWIVRAASSQELLGHVGCSARRGAFWNLGYRIAFEAHGRGIATLVGRRAVDEAHRTDSALPVVAYLLEHNRASARVAEKLGLTLQHRGPDSGNPDPHAVRLVYADRPLTAVQRDAVMR</sequence>
<keyword evidence="2" id="KW-0012">Acyltransferase</keyword>
<evidence type="ECO:0000313" key="2">
    <source>
        <dbReference type="EMBL" id="MFC7579740.1"/>
    </source>
</evidence>
<proteinExistence type="predicted"/>
<dbReference type="RefSeq" id="WP_380971208.1">
    <property type="nucleotide sequence ID" value="NZ_JBHTEF010000001.1"/>
</dbReference>
<dbReference type="InterPro" id="IPR051531">
    <property type="entry name" value="N-acetyltransferase"/>
</dbReference>
<dbReference type="InterPro" id="IPR000182">
    <property type="entry name" value="GNAT_dom"/>
</dbReference>
<dbReference type="GO" id="GO:0016746">
    <property type="term" value="F:acyltransferase activity"/>
    <property type="evidence" value="ECO:0007669"/>
    <property type="project" value="UniProtKB-KW"/>
</dbReference>
<dbReference type="SUPFAM" id="SSF55729">
    <property type="entry name" value="Acyl-CoA N-acyltransferases (Nat)"/>
    <property type="match status" value="1"/>
</dbReference>
<dbReference type="PANTHER" id="PTHR43792:SF1">
    <property type="entry name" value="N-ACETYLTRANSFERASE DOMAIN-CONTAINING PROTEIN"/>
    <property type="match status" value="1"/>
</dbReference>
<dbReference type="EC" id="2.3.-.-" evidence="2"/>
<gene>
    <name evidence="2" type="ORF">ACFQWG_00640</name>
</gene>
<evidence type="ECO:0000313" key="3">
    <source>
        <dbReference type="Proteomes" id="UP001596527"/>
    </source>
</evidence>
<organism evidence="2 3">
    <name type="scientific">Schaalia naturae</name>
    <dbReference type="NCBI Taxonomy" id="635203"/>
    <lineage>
        <taxon>Bacteria</taxon>
        <taxon>Bacillati</taxon>
        <taxon>Actinomycetota</taxon>
        <taxon>Actinomycetes</taxon>
        <taxon>Actinomycetales</taxon>
        <taxon>Actinomycetaceae</taxon>
        <taxon>Schaalia</taxon>
    </lineage>
</organism>
<dbReference type="PANTHER" id="PTHR43792">
    <property type="entry name" value="GNAT FAMILY, PUTATIVE (AFU_ORTHOLOGUE AFUA_3G00765)-RELATED-RELATED"/>
    <property type="match status" value="1"/>
</dbReference>
<evidence type="ECO:0000259" key="1">
    <source>
        <dbReference type="PROSITE" id="PS51186"/>
    </source>
</evidence>
<reference evidence="3" key="1">
    <citation type="journal article" date="2019" name="Int. J. Syst. Evol. Microbiol.">
        <title>The Global Catalogue of Microorganisms (GCM) 10K type strain sequencing project: providing services to taxonomists for standard genome sequencing and annotation.</title>
        <authorList>
            <consortium name="The Broad Institute Genomics Platform"/>
            <consortium name="The Broad Institute Genome Sequencing Center for Infectious Disease"/>
            <person name="Wu L."/>
            <person name="Ma J."/>
        </authorList>
    </citation>
    <scope>NUCLEOTIDE SEQUENCE [LARGE SCALE GENOMIC DNA]</scope>
    <source>
        <strain evidence="3">CCUG 56698</strain>
    </source>
</reference>
<keyword evidence="3" id="KW-1185">Reference proteome</keyword>
<dbReference type="PROSITE" id="PS51186">
    <property type="entry name" value="GNAT"/>
    <property type="match status" value="1"/>
</dbReference>
<dbReference type="Pfam" id="PF13302">
    <property type="entry name" value="Acetyltransf_3"/>
    <property type="match status" value="1"/>
</dbReference>
<accession>A0ABW2SID3</accession>
<protein>
    <submittedName>
        <fullName evidence="2">GNAT family N-acetyltransferase</fullName>
        <ecNumber evidence="2">2.3.-.-</ecNumber>
    </submittedName>
</protein>
<comment type="caution">
    <text evidence="2">The sequence shown here is derived from an EMBL/GenBank/DDBJ whole genome shotgun (WGS) entry which is preliminary data.</text>
</comment>
<dbReference type="Gene3D" id="3.40.630.30">
    <property type="match status" value="1"/>
</dbReference>